<dbReference type="Proteomes" id="UP000630660">
    <property type="component" value="Unassembled WGS sequence"/>
</dbReference>
<dbReference type="InterPro" id="IPR050553">
    <property type="entry name" value="Thioredoxin_ResA/DsbE_sf"/>
</dbReference>
<comment type="caution">
    <text evidence="3">The sequence shown here is derived from an EMBL/GenBank/DDBJ whole genome shotgun (WGS) entry which is preliminary data.</text>
</comment>
<dbReference type="InterPro" id="IPR013766">
    <property type="entry name" value="Thioredoxin_domain"/>
</dbReference>
<evidence type="ECO:0000256" key="1">
    <source>
        <dbReference type="SAM" id="MobiDB-lite"/>
    </source>
</evidence>
<dbReference type="SUPFAM" id="SSF52833">
    <property type="entry name" value="Thioredoxin-like"/>
    <property type="match status" value="1"/>
</dbReference>
<name>A0A9D5K973_UNCW3</name>
<evidence type="ECO:0000259" key="2">
    <source>
        <dbReference type="PROSITE" id="PS51352"/>
    </source>
</evidence>
<dbReference type="Gene3D" id="3.40.30.10">
    <property type="entry name" value="Glutaredoxin"/>
    <property type="match status" value="1"/>
</dbReference>
<evidence type="ECO:0000313" key="3">
    <source>
        <dbReference type="EMBL" id="MBD3363711.1"/>
    </source>
</evidence>
<dbReference type="InterPro" id="IPR036249">
    <property type="entry name" value="Thioredoxin-like_sf"/>
</dbReference>
<dbReference type="Pfam" id="PF08534">
    <property type="entry name" value="Redoxin"/>
    <property type="match status" value="1"/>
</dbReference>
<dbReference type="AlphaFoldDB" id="A0A9D5K973"/>
<protein>
    <submittedName>
        <fullName evidence="3">Redoxin domain-containing protein</fullName>
    </submittedName>
</protein>
<sequence length="556" mass="59483">DRVAIPEDSLEQESHGYILTTQEGAEVTNLDLLGKPVVLDLFGVACGPCRNALIFTQKMADEYGDQAHIYAVNAWNDTPEQISELWTELVIDLPVLICDQTFLDRFAIDAVPTYCVYNQEGELVEKLVGYSEDNEKALEKKISRLVRKNGEAEIAEVPPEEAIEERGDEPQVAAAMTEEEYEKVYGDVATPDTPAEDVPAEEIITEEETFIEGEVGVVEAATAPPVDGEAEAAGTQAAKTPEDQTPIKVEVIIHNYLAQPVTGASRTSPVVISSQQSGASAEPIVISAGTGTSGSSQTVPVVISSSGSHQVPYSYSAASQKPMGTVPVVISPGGSYGTGYTPGYGNYGTYGYTVQPPRGILYFHDDTSSIPYGSASGIYRGYSYTPQGYARQPQALLNFHTDETSKGYRTQTYTPNNYSYGRSTQSSDLTFHQGNTATNSTWYVVSFEPKSATLDYADMAVIRSAAEKIASSSGSYVQLVSYSTISSVADNRLQAVAGGLVSAGVSANRIQAFNTSGQPGSYTTLRSVEIFVQGGEDESEGTEPETGHGVKPPTTK</sequence>
<dbReference type="PROSITE" id="PS51352">
    <property type="entry name" value="THIOREDOXIN_2"/>
    <property type="match status" value="1"/>
</dbReference>
<proteinExistence type="predicted"/>
<dbReference type="PANTHER" id="PTHR42852:SF13">
    <property type="entry name" value="PROTEIN DIPZ"/>
    <property type="match status" value="1"/>
</dbReference>
<dbReference type="InterPro" id="IPR013740">
    <property type="entry name" value="Redoxin"/>
</dbReference>
<gene>
    <name evidence="3" type="ORF">GF359_00695</name>
</gene>
<reference evidence="3" key="1">
    <citation type="submission" date="2019-11" db="EMBL/GenBank/DDBJ databases">
        <title>Microbial mats filling the niche in hypersaline microbial mats.</title>
        <authorList>
            <person name="Wong H.L."/>
            <person name="Macleod F.I."/>
            <person name="White R.A. III"/>
            <person name="Burns B.P."/>
        </authorList>
    </citation>
    <scope>NUCLEOTIDE SEQUENCE</scope>
    <source>
        <strain evidence="3">Bin_327</strain>
    </source>
</reference>
<evidence type="ECO:0000313" key="4">
    <source>
        <dbReference type="Proteomes" id="UP000630660"/>
    </source>
</evidence>
<feature type="domain" description="Thioredoxin" evidence="2">
    <location>
        <begin position="8"/>
        <end position="147"/>
    </location>
</feature>
<feature type="region of interest" description="Disordered" evidence="1">
    <location>
        <begin position="534"/>
        <end position="556"/>
    </location>
</feature>
<dbReference type="PANTHER" id="PTHR42852">
    <property type="entry name" value="THIOL:DISULFIDE INTERCHANGE PROTEIN DSBE"/>
    <property type="match status" value="1"/>
</dbReference>
<dbReference type="CDD" id="cd02966">
    <property type="entry name" value="TlpA_like_family"/>
    <property type="match status" value="1"/>
</dbReference>
<dbReference type="GO" id="GO:0016491">
    <property type="term" value="F:oxidoreductase activity"/>
    <property type="evidence" value="ECO:0007669"/>
    <property type="project" value="InterPro"/>
</dbReference>
<dbReference type="EMBL" id="WJKJ01000021">
    <property type="protein sequence ID" value="MBD3363711.1"/>
    <property type="molecule type" value="Genomic_DNA"/>
</dbReference>
<organism evidence="3 4">
    <name type="scientific">candidate division WOR-3 bacterium</name>
    <dbReference type="NCBI Taxonomy" id="2052148"/>
    <lineage>
        <taxon>Bacteria</taxon>
        <taxon>Bacteria division WOR-3</taxon>
    </lineage>
</organism>
<feature type="non-terminal residue" evidence="3">
    <location>
        <position position="1"/>
    </location>
</feature>
<accession>A0A9D5K973</accession>